<dbReference type="GO" id="GO:0003700">
    <property type="term" value="F:DNA-binding transcription factor activity"/>
    <property type="evidence" value="ECO:0007669"/>
    <property type="project" value="TreeGrafter"/>
</dbReference>
<accession>A0A5S4GSC7</accession>
<evidence type="ECO:0000256" key="3">
    <source>
        <dbReference type="ARBA" id="ARBA00023163"/>
    </source>
</evidence>
<dbReference type="CDD" id="cd06267">
    <property type="entry name" value="PBP1_LacI_sugar_binding-like"/>
    <property type="match status" value="1"/>
</dbReference>
<dbReference type="EMBL" id="VCKX01000029">
    <property type="protein sequence ID" value="TMR35865.1"/>
    <property type="molecule type" value="Genomic_DNA"/>
</dbReference>
<dbReference type="PANTHER" id="PTHR30146">
    <property type="entry name" value="LACI-RELATED TRANSCRIPTIONAL REPRESSOR"/>
    <property type="match status" value="1"/>
</dbReference>
<protein>
    <submittedName>
        <fullName evidence="6">LacI family transcriptional regulator</fullName>
    </submittedName>
</protein>
<comment type="caution">
    <text evidence="6">The sequence shown here is derived from an EMBL/GenBank/DDBJ whole genome shotgun (WGS) entry which is preliminary data.</text>
</comment>
<keyword evidence="3" id="KW-0804">Transcription</keyword>
<evidence type="ECO:0000259" key="5">
    <source>
        <dbReference type="Pfam" id="PF13377"/>
    </source>
</evidence>
<evidence type="ECO:0000256" key="2">
    <source>
        <dbReference type="ARBA" id="ARBA00023125"/>
    </source>
</evidence>
<dbReference type="OrthoDB" id="2854648at2"/>
<dbReference type="PANTHER" id="PTHR30146:SF153">
    <property type="entry name" value="LACTOSE OPERON REPRESSOR"/>
    <property type="match status" value="1"/>
</dbReference>
<feature type="region of interest" description="Disordered" evidence="4">
    <location>
        <begin position="117"/>
        <end position="141"/>
    </location>
</feature>
<evidence type="ECO:0000313" key="7">
    <source>
        <dbReference type="Proteomes" id="UP000306628"/>
    </source>
</evidence>
<keyword evidence="7" id="KW-1185">Reference proteome</keyword>
<reference evidence="6 7" key="1">
    <citation type="submission" date="2019-05" db="EMBL/GenBank/DDBJ databases">
        <title>Draft genome sequence of Nonomuraea zeae DSM 100528.</title>
        <authorList>
            <person name="Saricaoglu S."/>
            <person name="Isik K."/>
        </authorList>
    </citation>
    <scope>NUCLEOTIDE SEQUENCE [LARGE SCALE GENOMIC DNA]</scope>
    <source>
        <strain evidence="6 7">DSM 100528</strain>
    </source>
</reference>
<keyword evidence="2" id="KW-0238">DNA-binding</keyword>
<dbReference type="InterPro" id="IPR046335">
    <property type="entry name" value="LacI/GalR-like_sensor"/>
</dbReference>
<evidence type="ECO:0000256" key="1">
    <source>
        <dbReference type="ARBA" id="ARBA00023015"/>
    </source>
</evidence>
<feature type="domain" description="Transcriptional regulator LacI/GalR-like sensor" evidence="5">
    <location>
        <begin position="142"/>
        <end position="219"/>
    </location>
</feature>
<dbReference type="AlphaFoldDB" id="A0A5S4GSC7"/>
<organism evidence="6 7">
    <name type="scientific">Nonomuraea zeae</name>
    <dbReference type="NCBI Taxonomy" id="1642303"/>
    <lineage>
        <taxon>Bacteria</taxon>
        <taxon>Bacillati</taxon>
        <taxon>Actinomycetota</taxon>
        <taxon>Actinomycetes</taxon>
        <taxon>Streptosporangiales</taxon>
        <taxon>Streptosporangiaceae</taxon>
        <taxon>Nonomuraea</taxon>
    </lineage>
</organism>
<sequence length="227" mass="24349">MARTKPPTCTPRPRQPHAAGVFLHRHILTPAGAFILILSVREQILRVLQVEEHWPGSRDQQYGGVRDWAVQPADGLQRVTDLTQWLVPAEPFLCAVPMPVGHPDGARHAASRQVSPALTNGSARGRPIAASPARQDQSISGTAPLRLSGYREAIAAHGLAEITASVERYHRAEGASAMARLLDAPSPPDAVFCFNDLLALGALRTVLASGQRVPEDVVVGRRGDQGP</sequence>
<dbReference type="Pfam" id="PF13377">
    <property type="entry name" value="Peripla_BP_3"/>
    <property type="match status" value="1"/>
</dbReference>
<dbReference type="GO" id="GO:0000976">
    <property type="term" value="F:transcription cis-regulatory region binding"/>
    <property type="evidence" value="ECO:0007669"/>
    <property type="project" value="TreeGrafter"/>
</dbReference>
<keyword evidence="1" id="KW-0805">Transcription regulation</keyword>
<gene>
    <name evidence="6" type="ORF">ETD85_12335</name>
</gene>
<dbReference type="InterPro" id="IPR028082">
    <property type="entry name" value="Peripla_BP_I"/>
</dbReference>
<evidence type="ECO:0000256" key="4">
    <source>
        <dbReference type="SAM" id="MobiDB-lite"/>
    </source>
</evidence>
<proteinExistence type="predicted"/>
<dbReference type="SUPFAM" id="SSF53822">
    <property type="entry name" value="Periplasmic binding protein-like I"/>
    <property type="match status" value="1"/>
</dbReference>
<evidence type="ECO:0000313" key="6">
    <source>
        <dbReference type="EMBL" id="TMR35865.1"/>
    </source>
</evidence>
<dbReference type="Proteomes" id="UP000306628">
    <property type="component" value="Unassembled WGS sequence"/>
</dbReference>
<name>A0A5S4GSC7_9ACTN</name>
<dbReference type="Gene3D" id="3.40.50.2300">
    <property type="match status" value="1"/>
</dbReference>